<feature type="transmembrane region" description="Helical" evidence="1">
    <location>
        <begin position="99"/>
        <end position="119"/>
    </location>
</feature>
<keyword evidence="1" id="KW-0472">Membrane</keyword>
<keyword evidence="1" id="KW-0812">Transmembrane</keyword>
<keyword evidence="1" id="KW-1133">Transmembrane helix</keyword>
<evidence type="ECO:0000313" key="3">
    <source>
        <dbReference type="Proteomes" id="UP001146067"/>
    </source>
</evidence>
<feature type="transmembrane region" description="Helical" evidence="1">
    <location>
        <begin position="73"/>
        <end position="93"/>
    </location>
</feature>
<feature type="transmembrane region" description="Helical" evidence="1">
    <location>
        <begin position="12"/>
        <end position="36"/>
    </location>
</feature>
<dbReference type="RefSeq" id="WP_270110482.1">
    <property type="nucleotide sequence ID" value="NZ_JAPZVP010000009.1"/>
</dbReference>
<dbReference type="AlphaFoldDB" id="A0A9X3STR8"/>
<accession>A0A9X3STR8</accession>
<name>A0A9X3STR8_9ACTN</name>
<dbReference type="EMBL" id="JAPZVP010000009">
    <property type="protein sequence ID" value="MDA1360538.1"/>
    <property type="molecule type" value="Genomic_DNA"/>
</dbReference>
<evidence type="ECO:0000256" key="1">
    <source>
        <dbReference type="SAM" id="Phobius"/>
    </source>
</evidence>
<gene>
    <name evidence="2" type="ORF">O1R50_12950</name>
</gene>
<reference evidence="2" key="1">
    <citation type="submission" date="2022-12" db="EMBL/GenBank/DDBJ databases">
        <title>Gycomyces niveus sp.nov.,a novel actinomycete isolated from soil in Shouguan.</title>
        <authorList>
            <person name="Yang X."/>
        </authorList>
    </citation>
    <scope>NUCLEOTIDE SEQUENCE</scope>
    <source>
        <strain evidence="2">NEAU-A15</strain>
    </source>
</reference>
<protein>
    <submittedName>
        <fullName evidence="2">Uncharacterized protein</fullName>
    </submittedName>
</protein>
<evidence type="ECO:0000313" key="2">
    <source>
        <dbReference type="EMBL" id="MDA1360538.1"/>
    </source>
</evidence>
<organism evidence="2 3">
    <name type="scientific">Glycomyces luteolus</name>
    <dbReference type="NCBI Taxonomy" id="2670330"/>
    <lineage>
        <taxon>Bacteria</taxon>
        <taxon>Bacillati</taxon>
        <taxon>Actinomycetota</taxon>
        <taxon>Actinomycetes</taxon>
        <taxon>Glycomycetales</taxon>
        <taxon>Glycomycetaceae</taxon>
        <taxon>Glycomyces</taxon>
    </lineage>
</organism>
<feature type="transmembrane region" description="Helical" evidence="1">
    <location>
        <begin position="48"/>
        <end position="68"/>
    </location>
</feature>
<sequence>MRPMQDTPRRTPWTAIVAGIVPPLYCFVIAGLLISMGDVQDFGDMAEVGRPLLVIGLVELLLSVGVWLGSRILWWVTVVGHGLVIPSLILAQAVNLGAVWAYAACMVVPAVLTMPFLLLPQSRRWCQVGTR</sequence>
<keyword evidence="3" id="KW-1185">Reference proteome</keyword>
<dbReference type="Proteomes" id="UP001146067">
    <property type="component" value="Unassembled WGS sequence"/>
</dbReference>
<comment type="caution">
    <text evidence="2">The sequence shown here is derived from an EMBL/GenBank/DDBJ whole genome shotgun (WGS) entry which is preliminary data.</text>
</comment>
<proteinExistence type="predicted"/>